<name>C7MSR7_SACVD</name>
<dbReference type="HOGENOM" id="CLU_2847232_0_0_11"/>
<dbReference type="EMBL" id="CP001683">
    <property type="protein sequence ID" value="ACU95278.1"/>
    <property type="molecule type" value="Genomic_DNA"/>
</dbReference>
<evidence type="ECO:0000313" key="1">
    <source>
        <dbReference type="EMBL" id="ACU95278.1"/>
    </source>
</evidence>
<protein>
    <submittedName>
        <fullName evidence="1">Uncharacterized protein</fullName>
    </submittedName>
</protein>
<dbReference type="AlphaFoldDB" id="C7MSR7"/>
<organism evidence="1 2">
    <name type="scientific">Saccharomonospora viridis (strain ATCC 15386 / DSM 43017 / JCM 3036 / CCUG 5913 / NBRC 12207 / NCIMB 9602 / P101)</name>
    <name type="common">Thermoactinomyces viridis</name>
    <dbReference type="NCBI Taxonomy" id="471857"/>
    <lineage>
        <taxon>Bacteria</taxon>
        <taxon>Bacillati</taxon>
        <taxon>Actinomycetota</taxon>
        <taxon>Actinomycetes</taxon>
        <taxon>Pseudonocardiales</taxon>
        <taxon>Pseudonocardiaceae</taxon>
        <taxon>Saccharomonospora</taxon>
    </lineage>
</organism>
<accession>C7MSR7</accession>
<evidence type="ECO:0000313" key="2">
    <source>
        <dbReference type="Proteomes" id="UP000000841"/>
    </source>
</evidence>
<keyword evidence="2" id="KW-1185">Reference proteome</keyword>
<reference evidence="1 2" key="1">
    <citation type="journal article" date="2009" name="Stand. Genomic Sci.">
        <title>Complete genome sequence of Saccharomonospora viridis type strain (P101).</title>
        <authorList>
            <person name="Pati A."/>
            <person name="Sikorski J."/>
            <person name="Nolan M."/>
            <person name="Lapidus A."/>
            <person name="Copeland A."/>
            <person name="Glavina Del Rio T."/>
            <person name="Lucas S."/>
            <person name="Chen F."/>
            <person name="Tice H."/>
            <person name="Pitluck S."/>
            <person name="Cheng J.F."/>
            <person name="Chertkov O."/>
            <person name="Brettin T."/>
            <person name="Han C."/>
            <person name="Detter J.C."/>
            <person name="Kuske C."/>
            <person name="Bruce D."/>
            <person name="Goodwin L."/>
            <person name="Chain P."/>
            <person name="D'haeseleer P."/>
            <person name="Chen A."/>
            <person name="Palaniappan K."/>
            <person name="Ivanova N."/>
            <person name="Mavromatis K."/>
            <person name="Mikhailova N."/>
            <person name="Rohde M."/>
            <person name="Tindall B.J."/>
            <person name="Goker M."/>
            <person name="Bristow J."/>
            <person name="Eisen J.A."/>
            <person name="Markowitz V."/>
            <person name="Hugenholtz P."/>
            <person name="Kyrpides N.C."/>
            <person name="Klenk H.P."/>
        </authorList>
    </citation>
    <scope>NUCLEOTIDE SEQUENCE [LARGE SCALE GENOMIC DNA]</scope>
    <source>
        <strain evidence="2">ATCC 15386 / DSM 43017 / JCM 3036 / NBRC 12207 / P101</strain>
    </source>
</reference>
<dbReference type="RefSeq" id="WP_012795711.1">
    <property type="nucleotide sequence ID" value="NC_013159.1"/>
</dbReference>
<sequence length="65" mass="7075">MTSQNSHRSEVVHDSLRVFLDDLAARAAVVLSEHINVGNHCAACGLTWPCSRAVLADHNLEMAHP</sequence>
<dbReference type="KEGG" id="svi:Svir_01950"/>
<proteinExistence type="predicted"/>
<dbReference type="Proteomes" id="UP000000841">
    <property type="component" value="Chromosome"/>
</dbReference>
<gene>
    <name evidence="1" type="ordered locus">Svir_01950</name>
</gene>
<dbReference type="STRING" id="471857.Svir_01950"/>